<dbReference type="PANTHER" id="PTHR20842">
    <property type="entry name" value="PROTEASE S51 ALPHA-ASPARTYL DIPEPTIDASE"/>
    <property type="match status" value="1"/>
</dbReference>
<dbReference type="InterPro" id="IPR005320">
    <property type="entry name" value="Peptidase_S51"/>
</dbReference>
<keyword evidence="2" id="KW-0645">Protease</keyword>
<evidence type="ECO:0000313" key="5">
    <source>
        <dbReference type="EMBL" id="AKS09320.1"/>
    </source>
</evidence>
<keyword evidence="3" id="KW-0378">Hydrolase</keyword>
<dbReference type="GO" id="GO:0008236">
    <property type="term" value="F:serine-type peptidase activity"/>
    <property type="evidence" value="ECO:0007669"/>
    <property type="project" value="UniProtKB-KW"/>
</dbReference>
<evidence type="ECO:0000313" key="6">
    <source>
        <dbReference type="Proteomes" id="UP000036608"/>
    </source>
</evidence>
<dbReference type="Gene3D" id="3.40.50.880">
    <property type="match status" value="1"/>
</dbReference>
<dbReference type="AlphaFoldDB" id="A0A0H5AI45"/>
<organism evidence="5 6">
    <name type="scientific">Pseudomonas trivialis</name>
    <dbReference type="NCBI Taxonomy" id="200450"/>
    <lineage>
        <taxon>Bacteria</taxon>
        <taxon>Pseudomonadati</taxon>
        <taxon>Pseudomonadota</taxon>
        <taxon>Gammaproteobacteria</taxon>
        <taxon>Pseudomonadales</taxon>
        <taxon>Pseudomonadaceae</taxon>
        <taxon>Pseudomonas</taxon>
    </lineage>
</organism>
<protein>
    <recommendedName>
        <fullName evidence="7">Peptidase E</fullName>
    </recommendedName>
</protein>
<evidence type="ECO:0000256" key="2">
    <source>
        <dbReference type="ARBA" id="ARBA00022670"/>
    </source>
</evidence>
<dbReference type="GO" id="GO:0006508">
    <property type="term" value="P:proteolysis"/>
    <property type="evidence" value="ECO:0007669"/>
    <property type="project" value="UniProtKB-KW"/>
</dbReference>
<evidence type="ECO:0000256" key="3">
    <source>
        <dbReference type="ARBA" id="ARBA00022801"/>
    </source>
</evidence>
<dbReference type="EMBL" id="CP011507">
    <property type="protein sequence ID" value="AKS09320.1"/>
    <property type="molecule type" value="Genomic_DNA"/>
</dbReference>
<dbReference type="RefSeq" id="WP_049712628.1">
    <property type="nucleotide sequence ID" value="NZ_CP011507.1"/>
</dbReference>
<evidence type="ECO:0000256" key="4">
    <source>
        <dbReference type="ARBA" id="ARBA00022825"/>
    </source>
</evidence>
<reference evidence="5 6" key="1">
    <citation type="journal article" date="2015" name="Genome Announc.">
        <title>Complete Genome Sequence of the Rhizobacterium Pseudomonas trivialis Strain IHBB745 with Multiple Plant Growth-Promoting Activities and Tolerance to Desiccation and Alkalinity.</title>
        <authorList>
            <person name="Gulati A."/>
            <person name="Swarnkar M.K."/>
            <person name="Vyas P."/>
            <person name="Rahi P."/>
            <person name="Thakur R."/>
            <person name="Thakur N."/>
            <person name="Singh A.K."/>
        </authorList>
    </citation>
    <scope>NUCLEOTIDE SEQUENCE [LARGE SCALE GENOMIC DNA]</scope>
    <source>
        <strain evidence="6">745</strain>
    </source>
</reference>
<proteinExistence type="inferred from homology"/>
<dbReference type="SUPFAM" id="SSF52317">
    <property type="entry name" value="Class I glutamine amidotransferase-like"/>
    <property type="match status" value="1"/>
</dbReference>
<dbReference type="PATRIC" id="fig|200450.3.peg.5226"/>
<dbReference type="CDD" id="cd03146">
    <property type="entry name" value="GAT1_Peptidase_E"/>
    <property type="match status" value="1"/>
</dbReference>
<dbReference type="Proteomes" id="UP000036608">
    <property type="component" value="Chromosome"/>
</dbReference>
<sequence length="232" mass="25134">MTKHIIVIGGESTEDMQRMTCIDKHIVASSGKTHPTVLYISTANGDDRIKISDFTAKYENAGCRVTTLAFFISPFPNANHVSSLFEQADIIYVPGGNTRAMLAVWREFAVVDPLKKAWENGKVLCGVSAGAICWFEHGHSDSGGAFALVHGLGLLPGALCPHFSSEAGRETSFVELVQREGIQPAYAVDDGVALHFKDGEYHETIYNDAANNAYKVSTRPPYLAQVLRTSGG</sequence>
<dbReference type="PANTHER" id="PTHR20842:SF0">
    <property type="entry name" value="ALPHA-ASPARTYL DIPEPTIDASE"/>
    <property type="match status" value="1"/>
</dbReference>
<reference evidence="6" key="2">
    <citation type="submission" date="2015-05" db="EMBL/GenBank/DDBJ databases">
        <authorList>
            <person name="Swarnkar M.K."/>
            <person name="Vyas P."/>
            <person name="Rahi P."/>
            <person name="Thakur R."/>
            <person name="Thakur N."/>
            <person name="Singh A.K."/>
            <person name="Gulati A."/>
        </authorList>
    </citation>
    <scope>NUCLEOTIDE SEQUENCE [LARGE SCALE GENOMIC DNA]</scope>
    <source>
        <strain evidence="6">745</strain>
    </source>
</reference>
<dbReference type="Pfam" id="PF03575">
    <property type="entry name" value="Peptidase_S51"/>
    <property type="match status" value="1"/>
</dbReference>
<evidence type="ECO:0000256" key="1">
    <source>
        <dbReference type="ARBA" id="ARBA00006534"/>
    </source>
</evidence>
<gene>
    <name evidence="5" type="ORF">AA957_25455</name>
</gene>
<keyword evidence="4" id="KW-0720">Serine protease</keyword>
<comment type="similarity">
    <text evidence="1">Belongs to the peptidase S51 family.</text>
</comment>
<dbReference type="OrthoDB" id="9778515at2"/>
<dbReference type="KEGG" id="ptv:AA957_25455"/>
<accession>A0A0H5AI45</accession>
<evidence type="ECO:0008006" key="7">
    <source>
        <dbReference type="Google" id="ProtNLM"/>
    </source>
</evidence>
<dbReference type="InterPro" id="IPR029062">
    <property type="entry name" value="Class_I_gatase-like"/>
</dbReference>
<name>A0A0H5AI45_9PSED</name>